<dbReference type="STRING" id="419481.SAMN05216233_106113"/>
<feature type="signal peptide" evidence="1">
    <location>
        <begin position="1"/>
        <end position="20"/>
    </location>
</feature>
<reference evidence="3 4" key="1">
    <citation type="submission" date="2016-10" db="EMBL/GenBank/DDBJ databases">
        <authorList>
            <person name="de Groot N.N."/>
        </authorList>
    </citation>
    <scope>NUCLEOTIDE SEQUENCE [LARGE SCALE GENOMIC DNA]</scope>
    <source>
        <strain evidence="3 4">AA1</strain>
    </source>
</reference>
<dbReference type="AlphaFoldDB" id="A0A1G5ENQ3"/>
<feature type="domain" description="BON" evidence="2">
    <location>
        <begin position="120"/>
        <end position="187"/>
    </location>
</feature>
<dbReference type="Proteomes" id="UP000198870">
    <property type="component" value="Unassembled WGS sequence"/>
</dbReference>
<evidence type="ECO:0000313" key="4">
    <source>
        <dbReference type="Proteomes" id="UP000198870"/>
    </source>
</evidence>
<evidence type="ECO:0000256" key="1">
    <source>
        <dbReference type="SAM" id="SignalP"/>
    </source>
</evidence>
<feature type="domain" description="BON" evidence="2">
    <location>
        <begin position="44"/>
        <end position="112"/>
    </location>
</feature>
<name>A0A1G5ENQ3_9BACT</name>
<dbReference type="RefSeq" id="WP_152004262.1">
    <property type="nucleotide sequence ID" value="NZ_FMUX01000006.1"/>
</dbReference>
<dbReference type="EMBL" id="FMUX01000006">
    <property type="protein sequence ID" value="SCY28330.1"/>
    <property type="molecule type" value="Genomic_DNA"/>
</dbReference>
<proteinExistence type="predicted"/>
<sequence length="187" mass="19668">MPIRWIAVSLFLLCAGCAPVVVGTGATGVYKSASDERTFGNQVDDVTLTARVKAALAECREVPTFSVDVDTIEGVVTLTGMVDNDGVVRNVEAVVRKVSGVRGVNNLLQVGPTSIGQAFDDKVVGIKVKSELIGSPDVDALHIDVDVNNGVVVLTGVLETAAMRDEAVRLADRLVGVKRVVNNLVVK</sequence>
<organism evidence="3 4">
    <name type="scientific">Desulfoluna spongiiphila</name>
    <dbReference type="NCBI Taxonomy" id="419481"/>
    <lineage>
        <taxon>Bacteria</taxon>
        <taxon>Pseudomonadati</taxon>
        <taxon>Thermodesulfobacteriota</taxon>
        <taxon>Desulfobacteria</taxon>
        <taxon>Desulfobacterales</taxon>
        <taxon>Desulfolunaceae</taxon>
        <taxon>Desulfoluna</taxon>
    </lineage>
</organism>
<accession>A0A1G5ENQ3</accession>
<keyword evidence="4" id="KW-1185">Reference proteome</keyword>
<dbReference type="PROSITE" id="PS50914">
    <property type="entry name" value="BON"/>
    <property type="match status" value="2"/>
</dbReference>
<feature type="chain" id="PRO_5011494433" evidence="1">
    <location>
        <begin position="21"/>
        <end position="187"/>
    </location>
</feature>
<dbReference type="PANTHER" id="PTHR34606:SF15">
    <property type="entry name" value="BON DOMAIN-CONTAINING PROTEIN"/>
    <property type="match status" value="1"/>
</dbReference>
<keyword evidence="1" id="KW-0732">Signal</keyword>
<dbReference type="InterPro" id="IPR014004">
    <property type="entry name" value="Transpt-assoc_nodulatn_dom_bac"/>
</dbReference>
<protein>
    <submittedName>
        <fullName evidence="3">Hyperosmotically inducible protein</fullName>
    </submittedName>
</protein>
<dbReference type="PANTHER" id="PTHR34606">
    <property type="entry name" value="BON DOMAIN-CONTAINING PROTEIN"/>
    <property type="match status" value="1"/>
</dbReference>
<dbReference type="Pfam" id="PF04972">
    <property type="entry name" value="BON"/>
    <property type="match status" value="2"/>
</dbReference>
<dbReference type="InterPro" id="IPR051686">
    <property type="entry name" value="Lipoprotein_DolP"/>
</dbReference>
<gene>
    <name evidence="3" type="ORF">SAMN05216233_106113</name>
</gene>
<dbReference type="InterPro" id="IPR007055">
    <property type="entry name" value="BON_dom"/>
</dbReference>
<dbReference type="SMART" id="SM00749">
    <property type="entry name" value="BON"/>
    <property type="match status" value="2"/>
</dbReference>
<evidence type="ECO:0000259" key="2">
    <source>
        <dbReference type="PROSITE" id="PS50914"/>
    </source>
</evidence>
<dbReference type="Gene3D" id="3.30.1340.30">
    <property type="match status" value="2"/>
</dbReference>
<evidence type="ECO:0000313" key="3">
    <source>
        <dbReference type="EMBL" id="SCY28330.1"/>
    </source>
</evidence>